<dbReference type="Proteomes" id="UP000016842">
    <property type="component" value="Unassembled WGS sequence"/>
</dbReference>
<evidence type="ECO:0000256" key="3">
    <source>
        <dbReference type="RuleBase" id="RU000363"/>
    </source>
</evidence>
<dbReference type="PRINTS" id="PR00080">
    <property type="entry name" value="SDRFAMILY"/>
</dbReference>
<name>U4VBT6_9HYPH</name>
<dbReference type="InterPro" id="IPR036291">
    <property type="entry name" value="NAD(P)-bd_dom_sf"/>
</dbReference>
<dbReference type="EMBL" id="ASXJ01000108">
    <property type="protein sequence ID" value="ERM02129.1"/>
    <property type="molecule type" value="Genomic_DNA"/>
</dbReference>
<reference evidence="4 5" key="1">
    <citation type="journal article" date="2014" name="FEMS Microbiol. Lett.">
        <title>Genome sequencing analysis reveals virulence-related gene content of Ochrobactrum intermedium strain 229E, a urease-positive strain isolated from the human gastric niche.</title>
        <authorList>
            <person name="Kulkarni G.J."/>
            <person name="Shetty S."/>
            <person name="Dharne M.S."/>
            <person name="Shouche Y.S."/>
        </authorList>
    </citation>
    <scope>NUCLEOTIDE SEQUENCE [LARGE SCALE GENOMIC DNA]</scope>
    <source>
        <strain evidence="4 5">229E</strain>
    </source>
</reference>
<proteinExistence type="inferred from homology"/>
<organism evidence="4 5">
    <name type="scientific">Brucella intermedia 229E</name>
    <dbReference type="NCBI Taxonomy" id="1337887"/>
    <lineage>
        <taxon>Bacteria</taxon>
        <taxon>Pseudomonadati</taxon>
        <taxon>Pseudomonadota</taxon>
        <taxon>Alphaproteobacteria</taxon>
        <taxon>Hyphomicrobiales</taxon>
        <taxon>Brucellaceae</taxon>
        <taxon>Brucella/Ochrobactrum group</taxon>
        <taxon>Brucella</taxon>
    </lineage>
</organism>
<dbReference type="PANTHER" id="PTHR43658">
    <property type="entry name" value="SHORT-CHAIN DEHYDROGENASE/REDUCTASE"/>
    <property type="match status" value="1"/>
</dbReference>
<sequence>MQIKDRVFLITGASSGLGAAVAKMAVDAGSKVMLLDVNAEAGESQAKALGAAAKFHRTDVTSDEDGKAAIAAALEAFGRVDVLVNCAGVAPGEKVLGRDGAHRLESFTRAISINLIGTFNMLRLAAEAMAKNDPPGEGGERGVIINTASVAAFDGQIGQAAYSASKGGVAAMTLPVARELARHGIRVMTIAPGIFATPMMAGMPQEVQDALGASVPFPPRLGRPEEYAALARHIVENQMLNGEVIRLDGALRMAAK</sequence>
<protein>
    <submittedName>
        <fullName evidence="4">3-hydroxy-2-methylbutyryl-CoA dehydrogenase</fullName>
    </submittedName>
</protein>
<dbReference type="PROSITE" id="PS00061">
    <property type="entry name" value="ADH_SHORT"/>
    <property type="match status" value="1"/>
</dbReference>
<comment type="caution">
    <text evidence="4">The sequence shown here is derived from an EMBL/GenBank/DDBJ whole genome shotgun (WGS) entry which is preliminary data.</text>
</comment>
<evidence type="ECO:0000256" key="1">
    <source>
        <dbReference type="ARBA" id="ARBA00006484"/>
    </source>
</evidence>
<dbReference type="PRINTS" id="PR00081">
    <property type="entry name" value="GDHRDH"/>
</dbReference>
<dbReference type="AlphaFoldDB" id="U4VBT6"/>
<gene>
    <name evidence="4" type="ORF">Q644_18305</name>
</gene>
<accession>U4VBT6</accession>
<evidence type="ECO:0000313" key="5">
    <source>
        <dbReference type="Proteomes" id="UP000016842"/>
    </source>
</evidence>
<dbReference type="PANTHER" id="PTHR43658:SF8">
    <property type="entry name" value="17-BETA-HYDROXYSTEROID DEHYDROGENASE 14-RELATED"/>
    <property type="match status" value="1"/>
</dbReference>
<evidence type="ECO:0000313" key="4">
    <source>
        <dbReference type="EMBL" id="ERM02129.1"/>
    </source>
</evidence>
<comment type="similarity">
    <text evidence="1 3">Belongs to the short-chain dehydrogenases/reductases (SDR) family.</text>
</comment>
<dbReference type="GO" id="GO:0016491">
    <property type="term" value="F:oxidoreductase activity"/>
    <property type="evidence" value="ECO:0007669"/>
    <property type="project" value="UniProtKB-KW"/>
</dbReference>
<dbReference type="InterPro" id="IPR020904">
    <property type="entry name" value="Sc_DH/Rdtase_CS"/>
</dbReference>
<dbReference type="Gene3D" id="3.40.50.720">
    <property type="entry name" value="NAD(P)-binding Rossmann-like Domain"/>
    <property type="match status" value="1"/>
</dbReference>
<dbReference type="Pfam" id="PF00106">
    <property type="entry name" value="adh_short"/>
    <property type="match status" value="1"/>
</dbReference>
<keyword evidence="2" id="KW-0560">Oxidoreductase</keyword>
<dbReference type="InterPro" id="IPR002347">
    <property type="entry name" value="SDR_fam"/>
</dbReference>
<evidence type="ECO:0000256" key="2">
    <source>
        <dbReference type="ARBA" id="ARBA00023002"/>
    </source>
</evidence>
<dbReference type="CDD" id="cd05371">
    <property type="entry name" value="HSD10-like_SDR_c"/>
    <property type="match status" value="1"/>
</dbReference>
<dbReference type="PATRIC" id="fig|1337887.3.peg.2132"/>
<dbReference type="SUPFAM" id="SSF51735">
    <property type="entry name" value="NAD(P)-binding Rossmann-fold domains"/>
    <property type="match status" value="1"/>
</dbReference>
<dbReference type="FunFam" id="3.40.50.720:FF:000215">
    <property type="entry name" value="3-hydroxyacyl-CoA dehydrogenase type-2"/>
    <property type="match status" value="1"/>
</dbReference>